<sequence>MSGIRQEMELVKQGSKSTKSNKQALRRTGTILSEKSSSFEDSRVTLLLFEKYRIVEMTRFCVIFACQILAILQYESSFQDQFEQKFDSETTLLLYLIFLQTLVAITLTLTSYQVLLAYQKKAMMITPQASLLDSNLIYGLIIEVLLMLPSPTPFTQRIKVGFHERYSGTQRYYYLNEILTYILTCRVVLLIKIALKFQAFYSSQIGRLCRLYSTDFDTHLIFKICMKDIPGYTLMGLFGAGMLLFGYSMEIAERALLRDETSFTNYNVGQSLWVTLITIATVGYGDFYPTTDLGRISMAVCVFWGVSNTSLFTAMLYSMLQAETSEELVWALLEKTNVRNIMKDLSQFLFVRIQRLKIKAQSSLTTDINLFSEQVEKIQESLKSISQMRRQYRDIDGEATMAMVKRKFKDINNMFEEHLTILKESKRLQLINNINLQYCQGFNFSSDKKNKQSSPHIQTYQTDDKQSKDEAFFANLQDNESNLLLMDFRD</sequence>
<feature type="compositionally biased region" description="Basic and acidic residues" evidence="1">
    <location>
        <begin position="1"/>
        <end position="10"/>
    </location>
</feature>
<dbReference type="GO" id="GO:0016020">
    <property type="term" value="C:membrane"/>
    <property type="evidence" value="ECO:0007669"/>
    <property type="project" value="InterPro"/>
</dbReference>
<evidence type="ECO:0000256" key="1">
    <source>
        <dbReference type="SAM" id="MobiDB-lite"/>
    </source>
</evidence>
<dbReference type="FunFam" id="1.10.287.70:FF:000330">
    <property type="entry name" value="Uncharacterized protein"/>
    <property type="match status" value="1"/>
</dbReference>
<evidence type="ECO:0000313" key="5">
    <source>
        <dbReference type="Proteomes" id="UP000692954"/>
    </source>
</evidence>
<feature type="transmembrane region" description="Helical" evidence="2">
    <location>
        <begin position="57"/>
        <end position="74"/>
    </location>
</feature>
<dbReference type="OrthoDB" id="297496at2759"/>
<dbReference type="Proteomes" id="UP000692954">
    <property type="component" value="Unassembled WGS sequence"/>
</dbReference>
<feature type="compositionally biased region" description="Polar residues" evidence="1">
    <location>
        <begin position="452"/>
        <end position="461"/>
    </location>
</feature>
<feature type="transmembrane region" description="Helical" evidence="2">
    <location>
        <begin position="174"/>
        <end position="195"/>
    </location>
</feature>
<comment type="caution">
    <text evidence="4">The sequence shown here is derived from an EMBL/GenBank/DDBJ whole genome shotgun (WGS) entry which is preliminary data.</text>
</comment>
<feature type="transmembrane region" description="Helical" evidence="2">
    <location>
        <begin position="136"/>
        <end position="154"/>
    </location>
</feature>
<feature type="region of interest" description="Disordered" evidence="1">
    <location>
        <begin position="446"/>
        <end position="465"/>
    </location>
</feature>
<keyword evidence="2" id="KW-0472">Membrane</keyword>
<keyword evidence="2" id="KW-1133">Transmembrane helix</keyword>
<feature type="transmembrane region" description="Helical" evidence="2">
    <location>
        <begin position="299"/>
        <end position="320"/>
    </location>
</feature>
<dbReference type="GO" id="GO:0016286">
    <property type="term" value="F:small conductance calcium-activated potassium channel activity"/>
    <property type="evidence" value="ECO:0007669"/>
    <property type="project" value="InterPro"/>
</dbReference>
<dbReference type="PANTHER" id="PTHR10153">
    <property type="entry name" value="SMALL CONDUCTANCE CALCIUM-ACTIVATED POTASSIUM CHANNEL"/>
    <property type="match status" value="1"/>
</dbReference>
<feature type="compositionally biased region" description="Polar residues" evidence="1">
    <location>
        <begin position="14"/>
        <end position="23"/>
    </location>
</feature>
<accession>A0A8S1RJA0</accession>
<proteinExistence type="predicted"/>
<feature type="transmembrane region" description="Helical" evidence="2">
    <location>
        <begin position="229"/>
        <end position="248"/>
    </location>
</feature>
<name>A0A8S1RJA0_9CILI</name>
<keyword evidence="5" id="KW-1185">Reference proteome</keyword>
<evidence type="ECO:0000256" key="2">
    <source>
        <dbReference type="SAM" id="Phobius"/>
    </source>
</evidence>
<feature type="domain" description="Potassium channel" evidence="3">
    <location>
        <begin position="263"/>
        <end position="321"/>
    </location>
</feature>
<dbReference type="InterPro" id="IPR015449">
    <property type="entry name" value="K_chnl_Ca-activ_SK"/>
</dbReference>
<dbReference type="Pfam" id="PF07885">
    <property type="entry name" value="Ion_trans_2"/>
    <property type="match status" value="1"/>
</dbReference>
<feature type="transmembrane region" description="Helical" evidence="2">
    <location>
        <begin position="268"/>
        <end position="287"/>
    </location>
</feature>
<feature type="region of interest" description="Disordered" evidence="1">
    <location>
        <begin position="1"/>
        <end position="25"/>
    </location>
</feature>
<protein>
    <recommendedName>
        <fullName evidence="3">Potassium channel domain-containing protein</fullName>
    </recommendedName>
</protein>
<dbReference type="AlphaFoldDB" id="A0A8S1RJA0"/>
<dbReference type="InterPro" id="IPR013099">
    <property type="entry name" value="K_chnl_dom"/>
</dbReference>
<dbReference type="EMBL" id="CAJJDN010000176">
    <property type="protein sequence ID" value="CAD8127362.1"/>
    <property type="molecule type" value="Genomic_DNA"/>
</dbReference>
<reference evidence="4" key="1">
    <citation type="submission" date="2021-01" db="EMBL/GenBank/DDBJ databases">
        <authorList>
            <consortium name="Genoscope - CEA"/>
            <person name="William W."/>
        </authorList>
    </citation>
    <scope>NUCLEOTIDE SEQUENCE</scope>
</reference>
<evidence type="ECO:0000313" key="4">
    <source>
        <dbReference type="EMBL" id="CAD8127362.1"/>
    </source>
</evidence>
<organism evidence="4 5">
    <name type="scientific">Paramecium sonneborni</name>
    <dbReference type="NCBI Taxonomy" id="65129"/>
    <lineage>
        <taxon>Eukaryota</taxon>
        <taxon>Sar</taxon>
        <taxon>Alveolata</taxon>
        <taxon>Ciliophora</taxon>
        <taxon>Intramacronucleata</taxon>
        <taxon>Oligohymenophorea</taxon>
        <taxon>Peniculida</taxon>
        <taxon>Parameciidae</taxon>
        <taxon>Paramecium</taxon>
    </lineage>
</organism>
<gene>
    <name evidence="4" type="ORF">PSON_ATCC_30995.1.T1760011</name>
</gene>
<keyword evidence="2" id="KW-0812">Transmembrane</keyword>
<evidence type="ECO:0000259" key="3">
    <source>
        <dbReference type="Pfam" id="PF07885"/>
    </source>
</evidence>
<feature type="transmembrane region" description="Helical" evidence="2">
    <location>
        <begin position="94"/>
        <end position="115"/>
    </location>
</feature>